<dbReference type="EMBL" id="JAJJMB010003142">
    <property type="protein sequence ID" value="KAI3949284.1"/>
    <property type="molecule type" value="Genomic_DNA"/>
</dbReference>
<dbReference type="Pfam" id="PF00226">
    <property type="entry name" value="DnaJ"/>
    <property type="match status" value="1"/>
</dbReference>
<dbReference type="Gene3D" id="1.10.287.110">
    <property type="entry name" value="DnaJ domain"/>
    <property type="match status" value="1"/>
</dbReference>
<organism evidence="2 3">
    <name type="scientific">Papaver atlanticum</name>
    <dbReference type="NCBI Taxonomy" id="357466"/>
    <lineage>
        <taxon>Eukaryota</taxon>
        <taxon>Viridiplantae</taxon>
        <taxon>Streptophyta</taxon>
        <taxon>Embryophyta</taxon>
        <taxon>Tracheophyta</taxon>
        <taxon>Spermatophyta</taxon>
        <taxon>Magnoliopsida</taxon>
        <taxon>Ranunculales</taxon>
        <taxon>Papaveraceae</taxon>
        <taxon>Papaveroideae</taxon>
        <taxon>Papaver</taxon>
    </lineage>
</organism>
<dbReference type="CDD" id="cd06257">
    <property type="entry name" value="DnaJ"/>
    <property type="match status" value="1"/>
</dbReference>
<dbReference type="Proteomes" id="UP001202328">
    <property type="component" value="Unassembled WGS sequence"/>
</dbReference>
<dbReference type="GO" id="GO:0009507">
    <property type="term" value="C:chloroplast"/>
    <property type="evidence" value="ECO:0007669"/>
    <property type="project" value="TreeGrafter"/>
</dbReference>
<dbReference type="PRINTS" id="PR00625">
    <property type="entry name" value="JDOMAIN"/>
</dbReference>
<dbReference type="SMART" id="SM00271">
    <property type="entry name" value="DnaJ"/>
    <property type="match status" value="1"/>
</dbReference>
<accession>A0AAD4TCL6</accession>
<proteinExistence type="predicted"/>
<dbReference type="PROSITE" id="PS50076">
    <property type="entry name" value="DNAJ_2"/>
    <property type="match status" value="1"/>
</dbReference>
<dbReference type="SUPFAM" id="SSF46565">
    <property type="entry name" value="Chaperone J-domain"/>
    <property type="match status" value="1"/>
</dbReference>
<comment type="caution">
    <text evidence="2">The sequence shown here is derived from an EMBL/GenBank/DDBJ whole genome shotgun (WGS) entry which is preliminary data.</text>
</comment>
<dbReference type="PROSITE" id="PS00636">
    <property type="entry name" value="DNAJ_1"/>
    <property type="match status" value="1"/>
</dbReference>
<dbReference type="PANTHER" id="PTHR45090">
    <property type="entry name" value="CHAPERONE PROTEIN DNAJ 20 CHLOROPLASTIC"/>
    <property type="match status" value="1"/>
</dbReference>
<sequence length="164" mass="19075">MEVSLALQPNIGKLNFSSKGSENLFSKRNTIFCRVNNNCKSLSIERETNFYQVLSLDASKNIGYEDIKKAYRKKALQCHPDICPDPSRKQESTERFVELRKAYETLSDPVSRYNYDYQLGLLVGIHHDSAVMHPSKFPKEVWENQLSGLKRRSQNRMQRKQKNS</sequence>
<name>A0AAD4TCL6_9MAGN</name>
<evidence type="ECO:0000313" key="3">
    <source>
        <dbReference type="Proteomes" id="UP001202328"/>
    </source>
</evidence>
<evidence type="ECO:0000313" key="2">
    <source>
        <dbReference type="EMBL" id="KAI3949284.1"/>
    </source>
</evidence>
<gene>
    <name evidence="2" type="ORF">MKW98_023221</name>
</gene>
<dbReference type="PANTHER" id="PTHR45090:SF3">
    <property type="entry name" value="OS09G0368800 PROTEIN"/>
    <property type="match status" value="1"/>
</dbReference>
<dbReference type="InterPro" id="IPR018253">
    <property type="entry name" value="DnaJ_domain_CS"/>
</dbReference>
<dbReference type="InterPro" id="IPR036869">
    <property type="entry name" value="J_dom_sf"/>
</dbReference>
<protein>
    <recommendedName>
        <fullName evidence="1">J domain-containing protein</fullName>
    </recommendedName>
</protein>
<evidence type="ECO:0000259" key="1">
    <source>
        <dbReference type="PROSITE" id="PS50076"/>
    </source>
</evidence>
<dbReference type="InterPro" id="IPR001623">
    <property type="entry name" value="DnaJ_domain"/>
</dbReference>
<keyword evidence="3" id="KW-1185">Reference proteome</keyword>
<reference evidence="2" key="1">
    <citation type="submission" date="2022-04" db="EMBL/GenBank/DDBJ databases">
        <title>A functionally conserved STORR gene fusion in Papaver species that diverged 16.8 million years ago.</title>
        <authorList>
            <person name="Catania T."/>
        </authorList>
    </citation>
    <scope>NUCLEOTIDE SEQUENCE</scope>
    <source>
        <strain evidence="2">S-188037</strain>
    </source>
</reference>
<feature type="domain" description="J" evidence="1">
    <location>
        <begin position="49"/>
        <end position="119"/>
    </location>
</feature>
<dbReference type="AlphaFoldDB" id="A0AAD4TCL6"/>
<dbReference type="InterPro" id="IPR053232">
    <property type="entry name" value="DnaJ_C/III_chloroplastic"/>
</dbReference>